<protein>
    <recommendedName>
        <fullName evidence="4">TPR-like protein</fullName>
    </recommendedName>
</protein>
<feature type="compositionally biased region" description="Low complexity" evidence="1">
    <location>
        <begin position="195"/>
        <end position="212"/>
    </location>
</feature>
<evidence type="ECO:0000313" key="3">
    <source>
        <dbReference type="Proteomes" id="UP001164286"/>
    </source>
</evidence>
<feature type="compositionally biased region" description="Basic and acidic residues" evidence="1">
    <location>
        <begin position="15"/>
        <end position="26"/>
    </location>
</feature>
<comment type="caution">
    <text evidence="2">The sequence shown here is derived from an EMBL/GenBank/DDBJ whole genome shotgun (WGS) entry which is preliminary data.</text>
</comment>
<dbReference type="Gene3D" id="1.25.40.10">
    <property type="entry name" value="Tetratricopeptide repeat domain"/>
    <property type="match status" value="1"/>
</dbReference>
<feature type="compositionally biased region" description="Low complexity" evidence="1">
    <location>
        <begin position="1"/>
        <end position="14"/>
    </location>
</feature>
<dbReference type="AlphaFoldDB" id="A0AA38HB21"/>
<keyword evidence="3" id="KW-1185">Reference proteome</keyword>
<feature type="region of interest" description="Disordered" evidence="1">
    <location>
        <begin position="155"/>
        <end position="222"/>
    </location>
</feature>
<organism evidence="2 3">
    <name type="scientific">Dioszegia hungarica</name>
    <dbReference type="NCBI Taxonomy" id="4972"/>
    <lineage>
        <taxon>Eukaryota</taxon>
        <taxon>Fungi</taxon>
        <taxon>Dikarya</taxon>
        <taxon>Basidiomycota</taxon>
        <taxon>Agaricomycotina</taxon>
        <taxon>Tremellomycetes</taxon>
        <taxon>Tremellales</taxon>
        <taxon>Bulleribasidiaceae</taxon>
        <taxon>Dioszegia</taxon>
    </lineage>
</organism>
<dbReference type="SUPFAM" id="SSF48452">
    <property type="entry name" value="TPR-like"/>
    <property type="match status" value="1"/>
</dbReference>
<feature type="compositionally biased region" description="Basic and acidic residues" evidence="1">
    <location>
        <begin position="69"/>
        <end position="88"/>
    </location>
</feature>
<evidence type="ECO:0000313" key="2">
    <source>
        <dbReference type="EMBL" id="KAI9635724.1"/>
    </source>
</evidence>
<accession>A0AA38HB21</accession>
<proteinExistence type="predicted"/>
<dbReference type="PANTHER" id="PTHR46014:SF1">
    <property type="entry name" value="TETRATRICOPEPTIDE REPEAT PROTEIN 1"/>
    <property type="match status" value="1"/>
</dbReference>
<sequence>MSTSSRSSSSTLADSTDRPPKVRPDPVTKPAPNPAIQDPFASLPAAFDAERFQPPAWAREMGHMGLDSPGREDRLVESSNSGRERKEAGTGGRGGNDEGEGDDVETESLGLSEQDEVWEDAQEELEGMIDESTGEFTLAELRRLFEKATTLKTEGNAHFTAKPSRHDRAVEAYQNALGCLPKRDPKPDVVKEDGPSQTETAEASSSKSATTAPPAPPLGSSGIQELSEAEAAALEAELKRTTAAEAGEDAEEGEKKAKTEEEEKDEVYEEIRQLRKVCYGNLAAVYLAQEGKENECVEVCTEALKIDPMYLKGLQRRATANERLGTWSSLTSAQEDYTTLLPLLPISSRPALRRTLSTLPARIKQRQDTEKDEMLSKLKDLGNGLLGKFGLSTDMFKFDPQEGGGYSMRFER</sequence>
<dbReference type="Proteomes" id="UP001164286">
    <property type="component" value="Unassembled WGS sequence"/>
</dbReference>
<name>A0AA38HB21_9TREE</name>
<dbReference type="PANTHER" id="PTHR46014">
    <property type="entry name" value="TETRATRICOPEPTIDE REPEAT PROTEIN 1"/>
    <property type="match status" value="1"/>
</dbReference>
<feature type="region of interest" description="Disordered" evidence="1">
    <location>
        <begin position="1"/>
        <end position="122"/>
    </location>
</feature>
<evidence type="ECO:0008006" key="4">
    <source>
        <dbReference type="Google" id="ProtNLM"/>
    </source>
</evidence>
<dbReference type="GeneID" id="77732128"/>
<dbReference type="EMBL" id="JAKWFO010000005">
    <property type="protein sequence ID" value="KAI9635724.1"/>
    <property type="molecule type" value="Genomic_DNA"/>
</dbReference>
<feature type="compositionally biased region" description="Acidic residues" evidence="1">
    <location>
        <begin position="113"/>
        <end position="122"/>
    </location>
</feature>
<dbReference type="InterPro" id="IPR052769">
    <property type="entry name" value="TPR_domain_protein"/>
</dbReference>
<dbReference type="InterPro" id="IPR011990">
    <property type="entry name" value="TPR-like_helical_dom_sf"/>
</dbReference>
<dbReference type="RefSeq" id="XP_052945501.1">
    <property type="nucleotide sequence ID" value="XM_053092923.1"/>
</dbReference>
<feature type="region of interest" description="Disordered" evidence="1">
    <location>
        <begin position="243"/>
        <end position="265"/>
    </location>
</feature>
<feature type="compositionally biased region" description="Basic and acidic residues" evidence="1">
    <location>
        <begin position="181"/>
        <end position="194"/>
    </location>
</feature>
<feature type="compositionally biased region" description="Acidic residues" evidence="1">
    <location>
        <begin position="97"/>
        <end position="106"/>
    </location>
</feature>
<evidence type="ECO:0000256" key="1">
    <source>
        <dbReference type="SAM" id="MobiDB-lite"/>
    </source>
</evidence>
<reference evidence="2" key="1">
    <citation type="journal article" date="2022" name="G3 (Bethesda)">
        <title>High quality genome of the basidiomycete yeast Dioszegia hungarica PDD-24b-2 isolated from cloud water.</title>
        <authorList>
            <person name="Jarrige D."/>
            <person name="Haridas S."/>
            <person name="Bleykasten-Grosshans C."/>
            <person name="Joly M."/>
            <person name="Nadalig T."/>
            <person name="Sancelme M."/>
            <person name="Vuilleumier S."/>
            <person name="Grigoriev I.V."/>
            <person name="Amato P."/>
            <person name="Bringel F."/>
        </authorList>
    </citation>
    <scope>NUCLEOTIDE SEQUENCE</scope>
    <source>
        <strain evidence="2">PDD-24b-2</strain>
    </source>
</reference>
<gene>
    <name evidence="2" type="ORF">MKK02DRAFT_44423</name>
</gene>